<sequence>MNGKRLERKEGGYSAQWARDYRKEVTPMKIVHPVNFYSFPLFCFPPARACLVDVVLCRVLIPHRYNIHPLLLTLFLGGRGIAFRSLGNLTSNPRSSSSPPTLVIAITDLHDPFLLQLPLFNLSLTVDF</sequence>
<name>A0A0P6J041_9CRUS</name>
<dbReference type="AlphaFoldDB" id="A0A0P6J041"/>
<organism evidence="1">
    <name type="scientific">Daphnia magna</name>
    <dbReference type="NCBI Taxonomy" id="35525"/>
    <lineage>
        <taxon>Eukaryota</taxon>
        <taxon>Metazoa</taxon>
        <taxon>Ecdysozoa</taxon>
        <taxon>Arthropoda</taxon>
        <taxon>Crustacea</taxon>
        <taxon>Branchiopoda</taxon>
        <taxon>Diplostraca</taxon>
        <taxon>Cladocera</taxon>
        <taxon>Anomopoda</taxon>
        <taxon>Daphniidae</taxon>
        <taxon>Daphnia</taxon>
    </lineage>
</organism>
<dbReference type="EMBL" id="GDIQ01001795">
    <property type="protein sequence ID" value="JAN92942.1"/>
    <property type="molecule type" value="Transcribed_RNA"/>
</dbReference>
<protein>
    <submittedName>
        <fullName evidence="1">Uncharacterized protein</fullName>
    </submittedName>
</protein>
<accession>A0A0P6J041</accession>
<evidence type="ECO:0000313" key="1">
    <source>
        <dbReference type="EMBL" id="JAN92942.1"/>
    </source>
</evidence>
<proteinExistence type="predicted"/>
<reference evidence="1" key="1">
    <citation type="submission" date="2015-10" db="EMBL/GenBank/DDBJ databases">
        <title>EvidentialGene: Evidence-directed Construction of Complete mRNA Transcriptomes without Genomes.</title>
        <authorList>
            <person name="Gilbert D.G."/>
        </authorList>
    </citation>
    <scope>NUCLEOTIDE SEQUENCE</scope>
</reference>